<protein>
    <submittedName>
        <fullName evidence="1">Uncharacterized protein</fullName>
    </submittedName>
</protein>
<comment type="caution">
    <text evidence="1">The sequence shown here is derived from an EMBL/GenBank/DDBJ whole genome shotgun (WGS) entry which is preliminary data.</text>
</comment>
<name>A0AAW2MC16_SESRA</name>
<proteinExistence type="predicted"/>
<dbReference type="AlphaFoldDB" id="A0AAW2MC16"/>
<accession>A0AAW2MC16</accession>
<dbReference type="PANTHER" id="PTHR10775">
    <property type="entry name" value="OS08G0208400 PROTEIN"/>
    <property type="match status" value="1"/>
</dbReference>
<evidence type="ECO:0000313" key="1">
    <source>
        <dbReference type="EMBL" id="KAL0329089.1"/>
    </source>
</evidence>
<reference evidence="1" key="2">
    <citation type="journal article" date="2024" name="Plant">
        <title>Genomic evolution and insights into agronomic trait innovations of Sesamum species.</title>
        <authorList>
            <person name="Miao H."/>
            <person name="Wang L."/>
            <person name="Qu L."/>
            <person name="Liu H."/>
            <person name="Sun Y."/>
            <person name="Le M."/>
            <person name="Wang Q."/>
            <person name="Wei S."/>
            <person name="Zheng Y."/>
            <person name="Lin W."/>
            <person name="Duan Y."/>
            <person name="Cao H."/>
            <person name="Xiong S."/>
            <person name="Wang X."/>
            <person name="Wei L."/>
            <person name="Li C."/>
            <person name="Ma Q."/>
            <person name="Ju M."/>
            <person name="Zhao R."/>
            <person name="Li G."/>
            <person name="Mu C."/>
            <person name="Tian Q."/>
            <person name="Mei H."/>
            <person name="Zhang T."/>
            <person name="Gao T."/>
            <person name="Zhang H."/>
        </authorList>
    </citation>
    <scope>NUCLEOTIDE SEQUENCE</scope>
    <source>
        <tissue evidence="1">Leaf</tissue>
    </source>
</reference>
<dbReference type="EMBL" id="JACGWJ010000022">
    <property type="protein sequence ID" value="KAL0329089.1"/>
    <property type="molecule type" value="Genomic_DNA"/>
</dbReference>
<sequence length="164" mass="18715">MEEDSMCHPSDAEAWRHFDRTHSNFALEPRNVRLGLCIDGFAPYGQYGRTYSCWPVIITIQSSTRNVYEVRVHVPHDGNSWCTDARSCTNQAFMMRAALMWTVNDLPAYGMASGWSTAGIMGCPICMDDTSAFHLQHGRKACYFDCHRRFSHKIIRTGETRKPS</sequence>
<dbReference type="InterPro" id="IPR004242">
    <property type="entry name" value="Transposase_21"/>
</dbReference>
<dbReference type="Pfam" id="PF02992">
    <property type="entry name" value="Transposase_21"/>
    <property type="match status" value="2"/>
</dbReference>
<dbReference type="PANTHER" id="PTHR10775:SF193">
    <property type="entry name" value="DUF4216 DOMAIN-CONTAINING PROTEIN"/>
    <property type="match status" value="1"/>
</dbReference>
<gene>
    <name evidence="1" type="ORF">Sradi_4895600</name>
</gene>
<reference evidence="1" key="1">
    <citation type="submission" date="2020-06" db="EMBL/GenBank/DDBJ databases">
        <authorList>
            <person name="Li T."/>
            <person name="Hu X."/>
            <person name="Zhang T."/>
            <person name="Song X."/>
            <person name="Zhang H."/>
            <person name="Dai N."/>
            <person name="Sheng W."/>
            <person name="Hou X."/>
            <person name="Wei L."/>
        </authorList>
    </citation>
    <scope>NUCLEOTIDE SEQUENCE</scope>
    <source>
        <strain evidence="1">G02</strain>
        <tissue evidence="1">Leaf</tissue>
    </source>
</reference>
<organism evidence="1">
    <name type="scientific">Sesamum radiatum</name>
    <name type="common">Black benniseed</name>
    <dbReference type="NCBI Taxonomy" id="300843"/>
    <lineage>
        <taxon>Eukaryota</taxon>
        <taxon>Viridiplantae</taxon>
        <taxon>Streptophyta</taxon>
        <taxon>Embryophyta</taxon>
        <taxon>Tracheophyta</taxon>
        <taxon>Spermatophyta</taxon>
        <taxon>Magnoliopsida</taxon>
        <taxon>eudicotyledons</taxon>
        <taxon>Gunneridae</taxon>
        <taxon>Pentapetalae</taxon>
        <taxon>asterids</taxon>
        <taxon>lamiids</taxon>
        <taxon>Lamiales</taxon>
        <taxon>Pedaliaceae</taxon>
        <taxon>Sesamum</taxon>
    </lineage>
</organism>